<evidence type="ECO:0000256" key="1">
    <source>
        <dbReference type="ARBA" id="ARBA00002324"/>
    </source>
</evidence>
<organism evidence="13 14">
    <name type="scientific">Arcobacter suis CECT 7833</name>
    <dbReference type="NCBI Taxonomy" id="663365"/>
    <lineage>
        <taxon>Bacteria</taxon>
        <taxon>Pseudomonadati</taxon>
        <taxon>Campylobacterota</taxon>
        <taxon>Epsilonproteobacteria</taxon>
        <taxon>Campylobacterales</taxon>
        <taxon>Arcobacteraceae</taxon>
        <taxon>Arcobacter</taxon>
    </lineage>
</organism>
<dbReference type="RefSeq" id="WP_118887366.1">
    <property type="nucleotide sequence ID" value="NZ_CP032100.1"/>
</dbReference>
<dbReference type="InterPro" id="IPR014729">
    <property type="entry name" value="Rossmann-like_a/b/a_fold"/>
</dbReference>
<dbReference type="Proteomes" id="UP000263040">
    <property type="component" value="Chromosome"/>
</dbReference>
<dbReference type="NCBIfam" id="TIGR00125">
    <property type="entry name" value="cyt_tran_rel"/>
    <property type="match status" value="1"/>
</dbReference>
<dbReference type="GO" id="GO:0004515">
    <property type="term" value="F:nicotinate-nucleotide adenylyltransferase activity"/>
    <property type="evidence" value="ECO:0007669"/>
    <property type="project" value="UniProtKB-UniRule"/>
</dbReference>
<dbReference type="KEGG" id="asui:ASUIS_2382"/>
<dbReference type="EMBL" id="CP032100">
    <property type="protein sequence ID" value="AXX90800.1"/>
    <property type="molecule type" value="Genomic_DNA"/>
</dbReference>
<proteinExistence type="inferred from homology"/>
<evidence type="ECO:0000256" key="9">
    <source>
        <dbReference type="ARBA" id="ARBA00023027"/>
    </source>
</evidence>
<dbReference type="PANTHER" id="PTHR39321">
    <property type="entry name" value="NICOTINATE-NUCLEOTIDE ADENYLYLTRANSFERASE-RELATED"/>
    <property type="match status" value="1"/>
</dbReference>
<sequence length="183" mass="21337">MRIAIFGGSFDPIHVAHVTVVKEALKKLDIDVVIVVPTYLNPFKSSFYLNPETRFKLLKKVFNEFEKVKICDYEINQQKTSYSIDTVNYLINLYNPSKIYLIIGEDNLKNLDKWHEIDKLKELVEFVIASRKGFESKKAKEFKNLDVNIDISSSLLRDKIDLDYIPKEIKDDILNLQEKGKSF</sequence>
<dbReference type="InterPro" id="IPR004821">
    <property type="entry name" value="Cyt_trans-like"/>
</dbReference>
<evidence type="ECO:0000256" key="4">
    <source>
        <dbReference type="ARBA" id="ARBA00022642"/>
    </source>
</evidence>
<dbReference type="Pfam" id="PF01467">
    <property type="entry name" value="CTP_transf_like"/>
    <property type="match status" value="1"/>
</dbReference>
<keyword evidence="7 11" id="KW-0547">Nucleotide-binding</keyword>
<evidence type="ECO:0000256" key="3">
    <source>
        <dbReference type="ARBA" id="ARBA00009014"/>
    </source>
</evidence>
<comment type="similarity">
    <text evidence="3 11">Belongs to the NadD family.</text>
</comment>
<evidence type="ECO:0000256" key="5">
    <source>
        <dbReference type="ARBA" id="ARBA00022679"/>
    </source>
</evidence>
<dbReference type="InterPro" id="IPR005248">
    <property type="entry name" value="NadD/NMNAT"/>
</dbReference>
<dbReference type="GO" id="GO:0005524">
    <property type="term" value="F:ATP binding"/>
    <property type="evidence" value="ECO:0007669"/>
    <property type="project" value="UniProtKB-KW"/>
</dbReference>
<dbReference type="EC" id="2.7.7.18" evidence="11"/>
<accession>A0AAD0STY0</accession>
<comment type="catalytic activity">
    <reaction evidence="10 11">
        <text>nicotinate beta-D-ribonucleotide + ATP + H(+) = deamido-NAD(+) + diphosphate</text>
        <dbReference type="Rhea" id="RHEA:22860"/>
        <dbReference type="ChEBI" id="CHEBI:15378"/>
        <dbReference type="ChEBI" id="CHEBI:30616"/>
        <dbReference type="ChEBI" id="CHEBI:33019"/>
        <dbReference type="ChEBI" id="CHEBI:57502"/>
        <dbReference type="ChEBI" id="CHEBI:58437"/>
        <dbReference type="EC" id="2.7.7.18"/>
    </reaction>
</comment>
<evidence type="ECO:0000256" key="11">
    <source>
        <dbReference type="HAMAP-Rule" id="MF_00244"/>
    </source>
</evidence>
<dbReference type="AlphaFoldDB" id="A0AAD0STY0"/>
<dbReference type="SUPFAM" id="SSF52374">
    <property type="entry name" value="Nucleotidylyl transferase"/>
    <property type="match status" value="1"/>
</dbReference>
<evidence type="ECO:0000313" key="14">
    <source>
        <dbReference type="Proteomes" id="UP000263040"/>
    </source>
</evidence>
<dbReference type="GO" id="GO:0009435">
    <property type="term" value="P:NAD+ biosynthetic process"/>
    <property type="evidence" value="ECO:0007669"/>
    <property type="project" value="UniProtKB-UniRule"/>
</dbReference>
<keyword evidence="8 11" id="KW-0067">ATP-binding</keyword>
<keyword evidence="6 11" id="KW-0548">Nucleotidyltransferase</keyword>
<evidence type="ECO:0000256" key="10">
    <source>
        <dbReference type="ARBA" id="ARBA00048721"/>
    </source>
</evidence>
<dbReference type="CDD" id="cd02165">
    <property type="entry name" value="NMNAT"/>
    <property type="match status" value="1"/>
</dbReference>
<gene>
    <name evidence="11 13" type="primary">nadD</name>
    <name evidence="13" type="ORF">ASUIS_2382</name>
</gene>
<evidence type="ECO:0000313" key="13">
    <source>
        <dbReference type="EMBL" id="AXX90800.1"/>
    </source>
</evidence>
<feature type="domain" description="Cytidyltransferase-like" evidence="12">
    <location>
        <begin position="5"/>
        <end position="158"/>
    </location>
</feature>
<protein>
    <recommendedName>
        <fullName evidence="11">Probable nicotinate-nucleotide adenylyltransferase</fullName>
        <ecNumber evidence="11">2.7.7.18</ecNumber>
    </recommendedName>
    <alternativeName>
        <fullName evidence="11">Deamido-NAD(+) diphosphorylase</fullName>
    </alternativeName>
    <alternativeName>
        <fullName evidence="11">Deamido-NAD(+) pyrophosphorylase</fullName>
    </alternativeName>
    <alternativeName>
        <fullName evidence="11">Nicotinate mononucleotide adenylyltransferase</fullName>
        <shortName evidence="11">NaMN adenylyltransferase</shortName>
    </alternativeName>
</protein>
<reference evidence="13 14" key="1">
    <citation type="submission" date="2018-08" db="EMBL/GenBank/DDBJ databases">
        <title>Complete genome of the Arcobacter suis type strain LMG 26152.</title>
        <authorList>
            <person name="Miller W.G."/>
            <person name="Yee E."/>
            <person name="Bono J.L."/>
        </authorList>
    </citation>
    <scope>NUCLEOTIDE SEQUENCE [LARGE SCALE GENOMIC DNA]</scope>
    <source>
        <strain evidence="13 14">CECT 7833</strain>
    </source>
</reference>
<dbReference type="Gene3D" id="3.40.50.620">
    <property type="entry name" value="HUPs"/>
    <property type="match status" value="1"/>
</dbReference>
<dbReference type="PANTHER" id="PTHR39321:SF3">
    <property type="entry name" value="PHOSPHOPANTETHEINE ADENYLYLTRANSFERASE"/>
    <property type="match status" value="1"/>
</dbReference>
<comment type="pathway">
    <text evidence="2 11">Cofactor biosynthesis; NAD(+) biosynthesis; deamido-NAD(+) from nicotinate D-ribonucleotide: step 1/1.</text>
</comment>
<evidence type="ECO:0000256" key="6">
    <source>
        <dbReference type="ARBA" id="ARBA00022695"/>
    </source>
</evidence>
<evidence type="ECO:0000256" key="2">
    <source>
        <dbReference type="ARBA" id="ARBA00005019"/>
    </source>
</evidence>
<keyword evidence="5 11" id="KW-0808">Transferase</keyword>
<keyword evidence="4 11" id="KW-0662">Pyridine nucleotide biosynthesis</keyword>
<name>A0AAD0STY0_9BACT</name>
<comment type="function">
    <text evidence="1 11">Catalyzes the reversible adenylation of nicotinate mononucleotide (NaMN) to nicotinic acid adenine dinucleotide (NaAD).</text>
</comment>
<dbReference type="NCBIfam" id="TIGR00482">
    <property type="entry name" value="nicotinate (nicotinamide) nucleotide adenylyltransferase"/>
    <property type="match status" value="1"/>
</dbReference>
<keyword evidence="9 11" id="KW-0520">NAD</keyword>
<keyword evidence="14" id="KW-1185">Reference proteome</keyword>
<evidence type="ECO:0000256" key="8">
    <source>
        <dbReference type="ARBA" id="ARBA00022840"/>
    </source>
</evidence>
<evidence type="ECO:0000256" key="7">
    <source>
        <dbReference type="ARBA" id="ARBA00022741"/>
    </source>
</evidence>
<dbReference type="HAMAP" id="MF_00244">
    <property type="entry name" value="NaMN_adenylyltr"/>
    <property type="match status" value="1"/>
</dbReference>
<evidence type="ECO:0000259" key="12">
    <source>
        <dbReference type="Pfam" id="PF01467"/>
    </source>
</evidence>